<dbReference type="RefSeq" id="WP_043329655.1">
    <property type="nucleotide sequence ID" value="NZ_CBDRIC010000019.1"/>
</dbReference>
<evidence type="ECO:0000313" key="2">
    <source>
        <dbReference type="EMBL" id="RQW93209.1"/>
    </source>
</evidence>
<comment type="caution">
    <text evidence="2">The sequence shown here is derived from an EMBL/GenBank/DDBJ whole genome shotgun (WGS) entry which is preliminary data.</text>
</comment>
<feature type="transmembrane region" description="Helical" evidence="1">
    <location>
        <begin position="151"/>
        <end position="170"/>
    </location>
</feature>
<organism evidence="2 3">
    <name type="scientific">Micromonospora chalcea</name>
    <dbReference type="NCBI Taxonomy" id="1874"/>
    <lineage>
        <taxon>Bacteria</taxon>
        <taxon>Bacillati</taxon>
        <taxon>Actinomycetota</taxon>
        <taxon>Actinomycetes</taxon>
        <taxon>Micromonosporales</taxon>
        <taxon>Micromonosporaceae</taxon>
        <taxon>Micromonospora</taxon>
    </lineage>
</organism>
<proteinExistence type="predicted"/>
<dbReference type="InterPro" id="IPR026467">
    <property type="entry name" value="Ser/Gly_Cys_C_dom"/>
</dbReference>
<dbReference type="Proteomes" id="UP000274694">
    <property type="component" value="Unassembled WGS sequence"/>
</dbReference>
<keyword evidence="1" id="KW-0472">Membrane</keyword>
<evidence type="ECO:0000256" key="1">
    <source>
        <dbReference type="SAM" id="Phobius"/>
    </source>
</evidence>
<evidence type="ECO:0000313" key="3">
    <source>
        <dbReference type="Proteomes" id="UP000274694"/>
    </source>
</evidence>
<accession>A0ABX9Y796</accession>
<dbReference type="EMBL" id="QGTA01000175">
    <property type="protein sequence ID" value="RQW93209.1"/>
    <property type="molecule type" value="Genomic_DNA"/>
</dbReference>
<gene>
    <name evidence="2" type="ORF">DLJ60_12645</name>
</gene>
<feature type="transmembrane region" description="Helical" evidence="1">
    <location>
        <begin position="15"/>
        <end position="32"/>
    </location>
</feature>
<sequence length="300" mass="31276">MTPSDTWGIPGPVFLRWYLLLAVVLVIGAIVYRRRMLAGTPVTDHGALGPQQVAYLNGGDQLAVWATLGALRHAGAVGVRPDRRLTTGGPLPAGATPLDQAVHHAASRGLRTRDLAADEWVRRALDELRDGLVRRGLALDQERRRTLRRGALLIGFLLAIGVVRAISGLLNDRPTGWLLLSLFPLGLAFLLLNRVPWRTRAATAALNDMRRRHAWLRPAASPAYATYGATDVALGVALFGTATLWTMDPGFAEQAEIQRQAMGNVGGASSGTSCGGGASTCGGGSSCGGGGGCGGGGCGG</sequence>
<reference evidence="2 3" key="1">
    <citation type="submission" date="2018-05" db="EMBL/GenBank/DDBJ databases">
        <title>Micromonospora from Atacama Desert.</title>
        <authorList>
            <person name="Carro L."/>
            <person name="Goodfellow M."/>
            <person name="Klenk H.-P."/>
        </authorList>
    </citation>
    <scope>NUCLEOTIDE SEQUENCE [LARGE SCALE GENOMIC DNA]</scope>
    <source>
        <strain evidence="2 3">LB41</strain>
    </source>
</reference>
<dbReference type="NCBIfam" id="TIGR04222">
    <property type="entry name" value="near_uncomplex"/>
    <property type="match status" value="1"/>
</dbReference>
<name>A0ABX9Y796_MICCH</name>
<keyword evidence="3" id="KW-1185">Reference proteome</keyword>
<feature type="transmembrane region" description="Helical" evidence="1">
    <location>
        <begin position="176"/>
        <end position="192"/>
    </location>
</feature>
<keyword evidence="1" id="KW-1133">Transmembrane helix</keyword>
<protein>
    <submittedName>
        <fullName evidence="2">TIGR04222 domain-containing membrane protein</fullName>
    </submittedName>
</protein>
<keyword evidence="1" id="KW-0812">Transmembrane</keyword>